<evidence type="ECO:0000313" key="5">
    <source>
        <dbReference type="EMBL" id="RWX56406.1"/>
    </source>
</evidence>
<gene>
    <name evidence="5" type="ORF">EDI28_09050</name>
</gene>
<dbReference type="SMART" id="SM00347">
    <property type="entry name" value="HTH_MARR"/>
    <property type="match status" value="1"/>
</dbReference>
<keyword evidence="2" id="KW-0238">DNA-binding</keyword>
<sequence>MVNANARNLFDLMQLYRSKMKKAVGTKELNLNAMHIQCMRLIQEAHHCTANAIGQGLDRDKSQISLVVKDMAKKGWIEFLPNPQDKRSKLIELTSLGESLLAKVATEETLVGDIMKQGLSAKEIELFDKVVLAMKHNLKNS</sequence>
<feature type="domain" description="HTH marR-type" evidence="4">
    <location>
        <begin position="5"/>
        <end position="136"/>
    </location>
</feature>
<dbReference type="InterPro" id="IPR000835">
    <property type="entry name" value="HTH_MarR-typ"/>
</dbReference>
<accession>A0A3S3R272</accession>
<name>A0A3S3R272_9GAMM</name>
<dbReference type="GO" id="GO:0003677">
    <property type="term" value="F:DNA binding"/>
    <property type="evidence" value="ECO:0007669"/>
    <property type="project" value="UniProtKB-KW"/>
</dbReference>
<dbReference type="OrthoDB" id="6196575at2"/>
<dbReference type="SUPFAM" id="SSF46785">
    <property type="entry name" value="Winged helix' DNA-binding domain"/>
    <property type="match status" value="1"/>
</dbReference>
<dbReference type="Pfam" id="PF01047">
    <property type="entry name" value="MarR"/>
    <property type="match status" value="1"/>
</dbReference>
<comment type="caution">
    <text evidence="5">The sequence shown here is derived from an EMBL/GenBank/DDBJ whole genome shotgun (WGS) entry which is preliminary data.</text>
</comment>
<dbReference type="Gene3D" id="1.10.10.10">
    <property type="entry name" value="Winged helix-like DNA-binding domain superfamily/Winged helix DNA-binding domain"/>
    <property type="match status" value="1"/>
</dbReference>
<dbReference type="PANTHER" id="PTHR33164:SF43">
    <property type="entry name" value="HTH-TYPE TRANSCRIPTIONAL REPRESSOR YETL"/>
    <property type="match status" value="1"/>
</dbReference>
<evidence type="ECO:0000256" key="3">
    <source>
        <dbReference type="ARBA" id="ARBA00023163"/>
    </source>
</evidence>
<dbReference type="InterPro" id="IPR039422">
    <property type="entry name" value="MarR/SlyA-like"/>
</dbReference>
<evidence type="ECO:0000313" key="6">
    <source>
        <dbReference type="Proteomes" id="UP000287563"/>
    </source>
</evidence>
<organism evidence="5 6">
    <name type="scientific">Photobacterium chitinilyticum</name>
    <dbReference type="NCBI Taxonomy" id="2485123"/>
    <lineage>
        <taxon>Bacteria</taxon>
        <taxon>Pseudomonadati</taxon>
        <taxon>Pseudomonadota</taxon>
        <taxon>Gammaproteobacteria</taxon>
        <taxon>Vibrionales</taxon>
        <taxon>Vibrionaceae</taxon>
        <taxon>Photobacterium</taxon>
    </lineage>
</organism>
<keyword evidence="6" id="KW-1185">Reference proteome</keyword>
<dbReference type="InterPro" id="IPR036388">
    <property type="entry name" value="WH-like_DNA-bd_sf"/>
</dbReference>
<dbReference type="Proteomes" id="UP000287563">
    <property type="component" value="Unassembled WGS sequence"/>
</dbReference>
<evidence type="ECO:0000259" key="4">
    <source>
        <dbReference type="PROSITE" id="PS50995"/>
    </source>
</evidence>
<evidence type="ECO:0000256" key="2">
    <source>
        <dbReference type="ARBA" id="ARBA00023125"/>
    </source>
</evidence>
<proteinExistence type="predicted"/>
<dbReference type="PROSITE" id="PS50995">
    <property type="entry name" value="HTH_MARR_2"/>
    <property type="match status" value="1"/>
</dbReference>
<reference evidence="5 6" key="1">
    <citation type="submission" date="2018-11" db="EMBL/GenBank/DDBJ databases">
        <title>Photobacterium sp. BEI247 sp. nov., a marine bacterium isolated from Yongle Blue Hole in the South China Sea.</title>
        <authorList>
            <person name="Wang X."/>
        </authorList>
    </citation>
    <scope>NUCLEOTIDE SEQUENCE [LARGE SCALE GENOMIC DNA]</scope>
    <source>
        <strain evidence="6">BEI247</strain>
    </source>
</reference>
<dbReference type="EMBL" id="RJLM01000002">
    <property type="protein sequence ID" value="RWX56406.1"/>
    <property type="molecule type" value="Genomic_DNA"/>
</dbReference>
<dbReference type="AlphaFoldDB" id="A0A3S3R272"/>
<dbReference type="PROSITE" id="PS01117">
    <property type="entry name" value="HTH_MARR_1"/>
    <property type="match status" value="1"/>
</dbReference>
<dbReference type="RefSeq" id="WP_128783490.1">
    <property type="nucleotide sequence ID" value="NZ_JAKJSG010000036.1"/>
</dbReference>
<keyword evidence="1" id="KW-0805">Transcription regulation</keyword>
<protein>
    <submittedName>
        <fullName evidence="5">MarR family transcriptional regulator</fullName>
    </submittedName>
</protein>
<dbReference type="GO" id="GO:0006950">
    <property type="term" value="P:response to stress"/>
    <property type="evidence" value="ECO:0007669"/>
    <property type="project" value="TreeGrafter"/>
</dbReference>
<evidence type="ECO:0000256" key="1">
    <source>
        <dbReference type="ARBA" id="ARBA00023015"/>
    </source>
</evidence>
<keyword evidence="3" id="KW-0804">Transcription</keyword>
<dbReference type="InterPro" id="IPR023187">
    <property type="entry name" value="Tscrpt_reg_MarR-type_CS"/>
</dbReference>
<dbReference type="PANTHER" id="PTHR33164">
    <property type="entry name" value="TRANSCRIPTIONAL REGULATOR, MARR FAMILY"/>
    <property type="match status" value="1"/>
</dbReference>
<dbReference type="GO" id="GO:0003700">
    <property type="term" value="F:DNA-binding transcription factor activity"/>
    <property type="evidence" value="ECO:0007669"/>
    <property type="project" value="InterPro"/>
</dbReference>
<dbReference type="InterPro" id="IPR036390">
    <property type="entry name" value="WH_DNA-bd_sf"/>
</dbReference>